<keyword evidence="2" id="KW-1185">Reference proteome</keyword>
<dbReference type="Proteomes" id="UP000054771">
    <property type="component" value="Unassembled WGS sequence"/>
</dbReference>
<dbReference type="PANTHER" id="PTHR42100:SF1">
    <property type="entry name" value="OXIDOREDUCTASE 178 KDA SUBUNIT, PUTATIVE (AFU_ORTHOLOGUE AFUA_8G04320)-RELATED"/>
    <property type="match status" value="1"/>
</dbReference>
<name>A0A0U5G936_ASPCI</name>
<dbReference type="OrthoDB" id="2120038at2759"/>
<dbReference type="EMBL" id="CDMC01000011">
    <property type="protein sequence ID" value="CEL08278.1"/>
    <property type="molecule type" value="Genomic_DNA"/>
</dbReference>
<protein>
    <recommendedName>
        <fullName evidence="3">NADH-ubiquinone oxidoreductase 178 kDa subunit</fullName>
    </recommendedName>
</protein>
<sequence length="172" mass="19365">MILARRSVASARHLLQNQQPRRFDSHAAHHAAPVNESFGRSFYVAVGTFASAFALYHFTKATKESGSQSRISSFIEKWTPSEKTFEQRNALHTAAVEKAASDRHLFISQDLKSNYELRNPEAAFQPGKPYNVIPGSQADLSEVIAHYERENQKQEAARVARMKDGKVVSLYE</sequence>
<reference evidence="2" key="1">
    <citation type="journal article" date="2016" name="Genome Announc.">
        <title>Draft genome sequences of fungus Aspergillus calidoustus.</title>
        <authorList>
            <person name="Horn F."/>
            <person name="Linde J."/>
            <person name="Mattern D.J."/>
            <person name="Walther G."/>
            <person name="Guthke R."/>
            <person name="Scherlach K."/>
            <person name="Martin K."/>
            <person name="Brakhage A.A."/>
            <person name="Petzke L."/>
            <person name="Valiante V."/>
        </authorList>
    </citation>
    <scope>NUCLEOTIDE SEQUENCE [LARGE SCALE GENOMIC DNA]</scope>
    <source>
        <strain evidence="2">SF006504</strain>
    </source>
</reference>
<dbReference type="GO" id="GO:0005739">
    <property type="term" value="C:mitochondrion"/>
    <property type="evidence" value="ECO:0007669"/>
    <property type="project" value="InterPro"/>
</dbReference>
<dbReference type="STRING" id="454130.A0A0U5G936"/>
<dbReference type="OMA" id="RNIQAGH"/>
<accession>A0A0U5G936</accession>
<dbReference type="InterPro" id="IPR034444">
    <property type="entry name" value="Nuo17.8"/>
</dbReference>
<evidence type="ECO:0000313" key="2">
    <source>
        <dbReference type="Proteomes" id="UP000054771"/>
    </source>
</evidence>
<gene>
    <name evidence="1" type="ORF">ASPCAL11429</name>
</gene>
<organism evidence="1 2">
    <name type="scientific">Aspergillus calidoustus</name>
    <dbReference type="NCBI Taxonomy" id="454130"/>
    <lineage>
        <taxon>Eukaryota</taxon>
        <taxon>Fungi</taxon>
        <taxon>Dikarya</taxon>
        <taxon>Ascomycota</taxon>
        <taxon>Pezizomycotina</taxon>
        <taxon>Eurotiomycetes</taxon>
        <taxon>Eurotiomycetidae</taxon>
        <taxon>Eurotiales</taxon>
        <taxon>Aspergillaceae</taxon>
        <taxon>Aspergillus</taxon>
        <taxon>Aspergillus subgen. Nidulantes</taxon>
    </lineage>
</organism>
<evidence type="ECO:0000313" key="1">
    <source>
        <dbReference type="EMBL" id="CEL08278.1"/>
    </source>
</evidence>
<proteinExistence type="predicted"/>
<dbReference type="AlphaFoldDB" id="A0A0U5G936"/>
<dbReference type="PANTHER" id="PTHR42100">
    <property type="entry name" value="OXIDOREDUCTASE 178 KDA SUBUNIT, PUTATIVE (AFU_ORTHOLOGUE AFUA_8G04320)-RELATED"/>
    <property type="match status" value="1"/>
</dbReference>
<evidence type="ECO:0008006" key="3">
    <source>
        <dbReference type="Google" id="ProtNLM"/>
    </source>
</evidence>